<accession>A0A5M3MBW0</accession>
<dbReference type="GO" id="GO:0007020">
    <property type="term" value="P:microtubule nucleation"/>
    <property type="evidence" value="ECO:0007669"/>
    <property type="project" value="InterPro"/>
</dbReference>
<dbReference type="GO" id="GO:0031122">
    <property type="term" value="P:cytoplasmic microtubule organization"/>
    <property type="evidence" value="ECO:0007669"/>
    <property type="project" value="TreeGrafter"/>
</dbReference>
<dbReference type="CDD" id="cd22572">
    <property type="entry name" value="GCP5_NTD"/>
    <property type="match status" value="1"/>
</dbReference>
<dbReference type="Pfam" id="PF17681">
    <property type="entry name" value="GCP_N_terminal"/>
    <property type="match status" value="1"/>
</dbReference>
<feature type="region of interest" description="Disordered" evidence="6">
    <location>
        <begin position="226"/>
        <end position="253"/>
    </location>
</feature>
<feature type="compositionally biased region" description="Acidic residues" evidence="6">
    <location>
        <begin position="1009"/>
        <end position="1019"/>
    </location>
</feature>
<dbReference type="GO" id="GO:0000278">
    <property type="term" value="P:mitotic cell cycle"/>
    <property type="evidence" value="ECO:0007669"/>
    <property type="project" value="TreeGrafter"/>
</dbReference>
<evidence type="ECO:0000256" key="2">
    <source>
        <dbReference type="ARBA" id="ARBA00022490"/>
    </source>
</evidence>
<evidence type="ECO:0000256" key="6">
    <source>
        <dbReference type="SAM" id="MobiDB-lite"/>
    </source>
</evidence>
<dbReference type="KEGG" id="cput:CONPUDRAFT_92988"/>
<sequence length="1094" mass="122646">MSHRPSPTLPRPPSSASLRPSASNASLRPSASSASLRTQSRLSQRPGSRLSRPGTRQSMRVLPQIHKLVTQVTGFTADGGDPDAFHAVTDLVTRKLDQVLKQAPSTDMSNADKQIRGYIQKAQINHQNRVAEALSHAYSQLKAKSKALTDLDEDIKLSRLPDHLQFLLALSAPVTSSTTLAAEEYIDRIKNPPSAVPTLTWQDILAEEPFEGQHWEGVYGLPPGSTVEKWETRSGGSTPSLSPWDDSESDEYDREDSRFSFEAEAFETHESFRLPKPPGNVFQAPVDVFKHLQDTEKLRSRQYWREGWQLDANISRPFDLGDASTLEERQVVREVLMCLQNRKNIMVDTSRYPFEVHPHAPCLLHYTEASQKSILASFARTASTLSILRRFTSEVVYKSSDFSPIPISGSQLLSHSTRTRTLEAFSDAIDTQIRLFDAWCASREETIFRATSGLGDPLVISLLSLEKSIRDDFSSLFDVLFSILRRILHLASPRSEPHAVWILADLRSRTPPSVITATILDALLDAVQKQAGMGEHATAQKLLDIFGTTVGPLWAMVGGWLKDGMSTRELWSTGNPRNLDEEFFIEDQELPLLDPDFWSDSYISRTEPEVADNGEFVAPIPGIFRNSVERILNAGKAVGLLRALVYQPAAAEQEGDGDGDGMQQLSVLLAWRRFDEILETFTVGTGGSFDLEMLSYLVRDDIVGYCDASDVRLTRVLTEDCDLFKHMHALQGLYLMVEDDVVGFLDVLFSKMDTSHLWNDFHFLNNAFSETVAARSSGSSKWIESPLVRLSFRGSSSAVPRSVRVFEGLLVEYAVPFPLTYIFTPNVLETYGSILVFLVQVRRAKRLLERIIIRSSVLDAGAREKQLQAELKVFYAMRGKLSWFINTLLNFFTTYVIQAQIRKFREEFRKARSLDQMIRVHGDHLQKIHSLCLLQPNAVSLHKAVISILDMCIHFSDVFISFAGDTTHDTSRLSINIRKHRSRRQARARRNIIGFSLDSPSPMPPSASSDEDTDSEDEREAYSYVEGAERTFDASHVEGADGDEDLSMRLDRMSKELDGLVRFIRRGVEGLISSSGDPSSVLGILAFALEDWDS</sequence>
<evidence type="ECO:0000259" key="8">
    <source>
        <dbReference type="Pfam" id="PF17681"/>
    </source>
</evidence>
<dbReference type="Gene3D" id="1.20.120.1900">
    <property type="entry name" value="Gamma-tubulin complex, C-terminal domain"/>
    <property type="match status" value="1"/>
</dbReference>
<evidence type="ECO:0000313" key="9">
    <source>
        <dbReference type="EMBL" id="EIW76310.1"/>
    </source>
</evidence>
<dbReference type="RefSeq" id="XP_007773550.1">
    <property type="nucleotide sequence ID" value="XM_007775360.1"/>
</dbReference>
<dbReference type="InterPro" id="IPR041470">
    <property type="entry name" value="GCP_N"/>
</dbReference>
<dbReference type="GO" id="GO:0000922">
    <property type="term" value="C:spindle pole"/>
    <property type="evidence" value="ECO:0007669"/>
    <property type="project" value="InterPro"/>
</dbReference>
<evidence type="ECO:0000313" key="10">
    <source>
        <dbReference type="Proteomes" id="UP000053558"/>
    </source>
</evidence>
<dbReference type="OMA" id="QHWEGAY"/>
<proteinExistence type="inferred from homology"/>
<feature type="compositionally biased region" description="Low complexity" evidence="6">
    <location>
        <begin position="14"/>
        <end position="37"/>
    </location>
</feature>
<dbReference type="PANTHER" id="PTHR19302:SF33">
    <property type="entry name" value="GAMMA-TUBULIN COMPLEX COMPONENT 5"/>
    <property type="match status" value="1"/>
</dbReference>
<dbReference type="EMBL" id="JH711586">
    <property type="protein sequence ID" value="EIW76310.1"/>
    <property type="molecule type" value="Genomic_DNA"/>
</dbReference>
<dbReference type="InterPro" id="IPR007259">
    <property type="entry name" value="GCP"/>
</dbReference>
<feature type="domain" description="Gamma tubulin complex component C-terminal" evidence="7">
    <location>
        <begin position="723"/>
        <end position="1006"/>
    </location>
</feature>
<dbReference type="AlphaFoldDB" id="A0A5M3MBW0"/>
<dbReference type="OrthoDB" id="66546at2759"/>
<dbReference type="GO" id="GO:0000930">
    <property type="term" value="C:gamma-tubulin complex"/>
    <property type="evidence" value="ECO:0007669"/>
    <property type="project" value="UniProtKB-ARBA"/>
</dbReference>
<evidence type="ECO:0000256" key="4">
    <source>
        <dbReference type="ARBA" id="ARBA00023212"/>
    </source>
</evidence>
<dbReference type="GO" id="GO:0051321">
    <property type="term" value="P:meiotic cell cycle"/>
    <property type="evidence" value="ECO:0007669"/>
    <property type="project" value="TreeGrafter"/>
</dbReference>
<evidence type="ECO:0000256" key="1">
    <source>
        <dbReference type="ARBA" id="ARBA00010337"/>
    </source>
</evidence>
<dbReference type="Pfam" id="PF04130">
    <property type="entry name" value="GCP_C_terminal"/>
    <property type="match status" value="1"/>
</dbReference>
<feature type="domain" description="Gamma tubulin complex component protein N-terminal" evidence="8">
    <location>
        <begin position="332"/>
        <end position="647"/>
    </location>
</feature>
<dbReference type="GO" id="GO:0051011">
    <property type="term" value="F:microtubule minus-end binding"/>
    <property type="evidence" value="ECO:0007669"/>
    <property type="project" value="TreeGrafter"/>
</dbReference>
<gene>
    <name evidence="9" type="ORF">CONPUDRAFT_92988</name>
</gene>
<feature type="region of interest" description="Disordered" evidence="6">
    <location>
        <begin position="994"/>
        <end position="1021"/>
    </location>
</feature>
<comment type="subcellular location">
    <subcellularLocation>
        <location evidence="5">Cytoplasm</location>
        <location evidence="5">Cytoskeleton</location>
        <location evidence="5">Microtubule organizing center</location>
    </subcellularLocation>
</comment>
<keyword evidence="2 5" id="KW-0963">Cytoplasm</keyword>
<feature type="region of interest" description="Disordered" evidence="6">
    <location>
        <begin position="1"/>
        <end position="58"/>
    </location>
</feature>
<dbReference type="GO" id="GO:0051225">
    <property type="term" value="P:spindle assembly"/>
    <property type="evidence" value="ECO:0007669"/>
    <property type="project" value="TreeGrafter"/>
</dbReference>
<dbReference type="InterPro" id="IPR042241">
    <property type="entry name" value="GCP_C_sf"/>
</dbReference>
<name>A0A5M3MBW0_CONPW</name>
<dbReference type="InterPro" id="IPR040457">
    <property type="entry name" value="GCP_C"/>
</dbReference>
<organism evidence="9 10">
    <name type="scientific">Coniophora puteana (strain RWD-64-598)</name>
    <name type="common">Brown rot fungus</name>
    <dbReference type="NCBI Taxonomy" id="741705"/>
    <lineage>
        <taxon>Eukaryota</taxon>
        <taxon>Fungi</taxon>
        <taxon>Dikarya</taxon>
        <taxon>Basidiomycota</taxon>
        <taxon>Agaricomycotina</taxon>
        <taxon>Agaricomycetes</taxon>
        <taxon>Agaricomycetidae</taxon>
        <taxon>Boletales</taxon>
        <taxon>Coniophorineae</taxon>
        <taxon>Coniophoraceae</taxon>
        <taxon>Coniophora</taxon>
    </lineage>
</organism>
<evidence type="ECO:0000256" key="3">
    <source>
        <dbReference type="ARBA" id="ARBA00022701"/>
    </source>
</evidence>
<dbReference type="InterPro" id="IPR059169">
    <property type="entry name" value="GCP5_N_ext"/>
</dbReference>
<dbReference type="GO" id="GO:0043015">
    <property type="term" value="F:gamma-tubulin binding"/>
    <property type="evidence" value="ECO:0007669"/>
    <property type="project" value="InterPro"/>
</dbReference>
<evidence type="ECO:0000256" key="5">
    <source>
        <dbReference type="RuleBase" id="RU363050"/>
    </source>
</evidence>
<comment type="similarity">
    <text evidence="1 5">Belongs to the TUBGCP family.</text>
</comment>
<dbReference type="Proteomes" id="UP000053558">
    <property type="component" value="Unassembled WGS sequence"/>
</dbReference>
<reference evidence="10" key="1">
    <citation type="journal article" date="2012" name="Science">
        <title>The Paleozoic origin of enzymatic lignin decomposition reconstructed from 31 fungal genomes.</title>
        <authorList>
            <person name="Floudas D."/>
            <person name="Binder M."/>
            <person name="Riley R."/>
            <person name="Barry K."/>
            <person name="Blanchette R.A."/>
            <person name="Henrissat B."/>
            <person name="Martinez A.T."/>
            <person name="Otillar R."/>
            <person name="Spatafora J.W."/>
            <person name="Yadav J.S."/>
            <person name="Aerts A."/>
            <person name="Benoit I."/>
            <person name="Boyd A."/>
            <person name="Carlson A."/>
            <person name="Copeland A."/>
            <person name="Coutinho P.M."/>
            <person name="de Vries R.P."/>
            <person name="Ferreira P."/>
            <person name="Findley K."/>
            <person name="Foster B."/>
            <person name="Gaskell J."/>
            <person name="Glotzer D."/>
            <person name="Gorecki P."/>
            <person name="Heitman J."/>
            <person name="Hesse C."/>
            <person name="Hori C."/>
            <person name="Igarashi K."/>
            <person name="Jurgens J.A."/>
            <person name="Kallen N."/>
            <person name="Kersten P."/>
            <person name="Kohler A."/>
            <person name="Kuees U."/>
            <person name="Kumar T.K.A."/>
            <person name="Kuo A."/>
            <person name="LaButti K."/>
            <person name="Larrondo L.F."/>
            <person name="Lindquist E."/>
            <person name="Ling A."/>
            <person name="Lombard V."/>
            <person name="Lucas S."/>
            <person name="Lundell T."/>
            <person name="Martin R."/>
            <person name="McLaughlin D.J."/>
            <person name="Morgenstern I."/>
            <person name="Morin E."/>
            <person name="Murat C."/>
            <person name="Nagy L.G."/>
            <person name="Nolan M."/>
            <person name="Ohm R.A."/>
            <person name="Patyshakuliyeva A."/>
            <person name="Rokas A."/>
            <person name="Ruiz-Duenas F.J."/>
            <person name="Sabat G."/>
            <person name="Salamov A."/>
            <person name="Samejima M."/>
            <person name="Schmutz J."/>
            <person name="Slot J.C."/>
            <person name="St John F."/>
            <person name="Stenlid J."/>
            <person name="Sun H."/>
            <person name="Sun S."/>
            <person name="Syed K."/>
            <person name="Tsang A."/>
            <person name="Wiebenga A."/>
            <person name="Young D."/>
            <person name="Pisabarro A."/>
            <person name="Eastwood D.C."/>
            <person name="Martin F."/>
            <person name="Cullen D."/>
            <person name="Grigoriev I.V."/>
            <person name="Hibbett D.S."/>
        </authorList>
    </citation>
    <scope>NUCLEOTIDE SEQUENCE [LARGE SCALE GENOMIC DNA]</scope>
    <source>
        <strain evidence="10">RWD-64-598 SS2</strain>
    </source>
</reference>
<dbReference type="GeneID" id="19211556"/>
<keyword evidence="4 5" id="KW-0206">Cytoskeleton</keyword>
<dbReference type="GO" id="GO:0005874">
    <property type="term" value="C:microtubule"/>
    <property type="evidence" value="ECO:0007669"/>
    <property type="project" value="UniProtKB-KW"/>
</dbReference>
<evidence type="ECO:0000259" key="7">
    <source>
        <dbReference type="Pfam" id="PF04130"/>
    </source>
</evidence>
<comment type="caution">
    <text evidence="9">The sequence shown here is derived from an EMBL/GenBank/DDBJ whole genome shotgun (WGS) entry which is preliminary data.</text>
</comment>
<dbReference type="PANTHER" id="PTHR19302">
    <property type="entry name" value="GAMMA TUBULIN COMPLEX PROTEIN"/>
    <property type="match status" value="1"/>
</dbReference>
<protein>
    <recommendedName>
        <fullName evidence="5">Spindle pole body component</fullName>
    </recommendedName>
</protein>
<keyword evidence="3 5" id="KW-0493">Microtubule</keyword>
<keyword evidence="10" id="KW-1185">Reference proteome</keyword>
<dbReference type="GO" id="GO:0005816">
    <property type="term" value="C:spindle pole body"/>
    <property type="evidence" value="ECO:0007669"/>
    <property type="project" value="UniProtKB-ARBA"/>
</dbReference>